<name>A0AAD9A0Q8_9PEZI</name>
<evidence type="ECO:0000313" key="2">
    <source>
        <dbReference type="Proteomes" id="UP001243330"/>
    </source>
</evidence>
<proteinExistence type="predicted"/>
<gene>
    <name evidence="1" type="ORF">CCHR01_18099</name>
</gene>
<evidence type="ECO:0000313" key="1">
    <source>
        <dbReference type="EMBL" id="KAK1839273.1"/>
    </source>
</evidence>
<protein>
    <submittedName>
        <fullName evidence="1">Uncharacterized protein</fullName>
    </submittedName>
</protein>
<dbReference type="Proteomes" id="UP001243330">
    <property type="component" value="Unassembled WGS sequence"/>
</dbReference>
<dbReference type="EMBL" id="JAQOWY010000695">
    <property type="protein sequence ID" value="KAK1839273.1"/>
    <property type="molecule type" value="Genomic_DNA"/>
</dbReference>
<keyword evidence="2" id="KW-1185">Reference proteome</keyword>
<reference evidence="1" key="1">
    <citation type="submission" date="2023-01" db="EMBL/GenBank/DDBJ databases">
        <title>Colletotrichum chrysophilum M932 genome sequence.</title>
        <authorList>
            <person name="Baroncelli R."/>
        </authorList>
    </citation>
    <scope>NUCLEOTIDE SEQUENCE</scope>
    <source>
        <strain evidence="1">M932</strain>
    </source>
</reference>
<dbReference type="AlphaFoldDB" id="A0AAD9A0Q8"/>
<comment type="caution">
    <text evidence="1">The sequence shown here is derived from an EMBL/GenBank/DDBJ whole genome shotgun (WGS) entry which is preliminary data.</text>
</comment>
<organism evidence="1 2">
    <name type="scientific">Colletotrichum chrysophilum</name>
    <dbReference type="NCBI Taxonomy" id="1836956"/>
    <lineage>
        <taxon>Eukaryota</taxon>
        <taxon>Fungi</taxon>
        <taxon>Dikarya</taxon>
        <taxon>Ascomycota</taxon>
        <taxon>Pezizomycotina</taxon>
        <taxon>Sordariomycetes</taxon>
        <taxon>Hypocreomycetidae</taxon>
        <taxon>Glomerellales</taxon>
        <taxon>Glomerellaceae</taxon>
        <taxon>Colletotrichum</taxon>
        <taxon>Colletotrichum gloeosporioides species complex</taxon>
    </lineage>
</organism>
<sequence>MGSPTLAFPFWSFGLIWPCSPYSYATLPFPALTTPTGPCLLLCWVARLLSNLAASQSRGR</sequence>
<accession>A0AAD9A0Q8</accession>